<keyword evidence="3" id="KW-1185">Reference proteome</keyword>
<proteinExistence type="predicted"/>
<sequence>MRTLFWLLPVAVVAITPLFVPQAAVRASIRPASSESDPLVKGVSVLQAMEIDRDLLAKSDELCVSPRFSTDGPRGDGAIRMELLARGDVIASKDVPGRGIRDDRYVMICTETAGLDLALQITGLETADGSPTVQLTKNTLLGKQIGTDDQSVVVAAEYRMQPWAAWPSLMTGLLVLASILVPATVTILSAVRGDGK</sequence>
<dbReference type="RefSeq" id="WP_072603031.1">
    <property type="nucleotide sequence ID" value="NZ_CP018171.1"/>
</dbReference>
<evidence type="ECO:0000256" key="1">
    <source>
        <dbReference type="SAM" id="Phobius"/>
    </source>
</evidence>
<name>A0A1L3SPQ0_9HYPH</name>
<feature type="transmembrane region" description="Helical" evidence="1">
    <location>
        <begin position="169"/>
        <end position="191"/>
    </location>
</feature>
<dbReference type="Proteomes" id="UP000182840">
    <property type="component" value="Chromosome"/>
</dbReference>
<keyword evidence="1" id="KW-1133">Transmembrane helix</keyword>
<keyword evidence="1" id="KW-0472">Membrane</keyword>
<dbReference type="STRING" id="1670800.BSQ44_08530"/>
<dbReference type="AlphaFoldDB" id="A0A1L3SPQ0"/>
<keyword evidence="1" id="KW-0812">Transmembrane</keyword>
<organism evidence="2 3">
    <name type="scientific">Aquibium oceanicum</name>
    <dbReference type="NCBI Taxonomy" id="1670800"/>
    <lineage>
        <taxon>Bacteria</taxon>
        <taxon>Pseudomonadati</taxon>
        <taxon>Pseudomonadota</taxon>
        <taxon>Alphaproteobacteria</taxon>
        <taxon>Hyphomicrobiales</taxon>
        <taxon>Phyllobacteriaceae</taxon>
        <taxon>Aquibium</taxon>
    </lineage>
</organism>
<reference evidence="3" key="1">
    <citation type="submission" date="2016-11" db="EMBL/GenBank/DDBJ databases">
        <title>Mesorhizobium oceanicum sp. nov., isolated from deep seawater in South China Sea.</title>
        <authorList>
            <person name="Fu G.-Y."/>
        </authorList>
    </citation>
    <scope>NUCLEOTIDE SEQUENCE [LARGE SCALE GENOMIC DNA]</scope>
    <source>
        <strain evidence="3">B7</strain>
    </source>
</reference>
<evidence type="ECO:0000313" key="2">
    <source>
        <dbReference type="EMBL" id="APH71407.1"/>
    </source>
</evidence>
<protein>
    <submittedName>
        <fullName evidence="2">Uncharacterized protein</fullName>
    </submittedName>
</protein>
<gene>
    <name evidence="2" type="ORF">BSQ44_08530</name>
</gene>
<accession>A0A1L3SPQ0</accession>
<dbReference type="EMBL" id="CP018171">
    <property type="protein sequence ID" value="APH71407.1"/>
    <property type="molecule type" value="Genomic_DNA"/>
</dbReference>
<evidence type="ECO:0000313" key="3">
    <source>
        <dbReference type="Proteomes" id="UP000182840"/>
    </source>
</evidence>
<dbReference type="KEGG" id="meso:BSQ44_08530"/>